<evidence type="ECO:0000256" key="1">
    <source>
        <dbReference type="ARBA" id="ARBA00001933"/>
    </source>
</evidence>
<evidence type="ECO:0000259" key="6">
    <source>
        <dbReference type="Pfam" id="PF00155"/>
    </source>
</evidence>
<dbReference type="PANTHER" id="PTHR43525">
    <property type="entry name" value="PROTEIN MALY"/>
    <property type="match status" value="1"/>
</dbReference>
<dbReference type="RefSeq" id="WP_095911080.1">
    <property type="nucleotide sequence ID" value="NZ_CP022386.1"/>
</dbReference>
<evidence type="ECO:0000313" key="8">
    <source>
        <dbReference type="Proteomes" id="UP000217250"/>
    </source>
</evidence>
<dbReference type="Gene3D" id="3.40.640.10">
    <property type="entry name" value="Type I PLP-dependent aspartate aminotransferase-like (Major domain)"/>
    <property type="match status" value="1"/>
</dbReference>
<dbReference type="InterPro" id="IPR027619">
    <property type="entry name" value="C-S_lyase_PatB-like"/>
</dbReference>
<evidence type="ECO:0000256" key="4">
    <source>
        <dbReference type="ARBA" id="ARBA00023239"/>
    </source>
</evidence>
<dbReference type="InterPro" id="IPR015421">
    <property type="entry name" value="PyrdxlP-dep_Trfase_major"/>
</dbReference>
<dbReference type="Proteomes" id="UP000217250">
    <property type="component" value="Chromosome"/>
</dbReference>
<evidence type="ECO:0000313" key="7">
    <source>
        <dbReference type="EMBL" id="ATA87886.1"/>
    </source>
</evidence>
<protein>
    <recommendedName>
        <fullName evidence="2">cysteine-S-conjugate beta-lyase</fullName>
        <ecNumber evidence="2">4.4.1.13</ecNumber>
    </recommendedName>
</protein>
<dbReference type="GO" id="GO:0047804">
    <property type="term" value="F:cysteine-S-conjugate beta-lyase activity"/>
    <property type="evidence" value="ECO:0007669"/>
    <property type="project" value="UniProtKB-EC"/>
</dbReference>
<dbReference type="PANTHER" id="PTHR43525:SF1">
    <property type="entry name" value="PROTEIN MALY"/>
    <property type="match status" value="1"/>
</dbReference>
<dbReference type="AlphaFoldDB" id="A0A250FV64"/>
<dbReference type="Pfam" id="PF00155">
    <property type="entry name" value="Aminotran_1_2"/>
    <property type="match status" value="1"/>
</dbReference>
<dbReference type="NCBIfam" id="TIGR04350">
    <property type="entry name" value="C_S_lyase_PatB"/>
    <property type="match status" value="1"/>
</dbReference>
<keyword evidence="3" id="KW-0663">Pyridoxal phosphate</keyword>
<dbReference type="OrthoDB" id="9802872at2"/>
<evidence type="ECO:0000256" key="2">
    <source>
        <dbReference type="ARBA" id="ARBA00012224"/>
    </source>
</evidence>
<dbReference type="CDD" id="cd00609">
    <property type="entry name" value="AAT_like"/>
    <property type="match status" value="1"/>
</dbReference>
<dbReference type="SUPFAM" id="SSF53383">
    <property type="entry name" value="PLP-dependent transferases"/>
    <property type="match status" value="1"/>
</dbReference>
<dbReference type="EC" id="4.4.1.13" evidence="2"/>
<dbReference type="InterPro" id="IPR015422">
    <property type="entry name" value="PyrdxlP-dep_Trfase_small"/>
</dbReference>
<organism evidence="7 8">
    <name type="scientific">Capnocytophaga gingivalis</name>
    <dbReference type="NCBI Taxonomy" id="1017"/>
    <lineage>
        <taxon>Bacteria</taxon>
        <taxon>Pseudomonadati</taxon>
        <taxon>Bacteroidota</taxon>
        <taxon>Flavobacteriia</taxon>
        <taxon>Flavobacteriales</taxon>
        <taxon>Flavobacteriaceae</taxon>
        <taxon>Capnocytophaga</taxon>
    </lineage>
</organism>
<dbReference type="GeneID" id="84809367"/>
<evidence type="ECO:0000256" key="5">
    <source>
        <dbReference type="ARBA" id="ARBA00037974"/>
    </source>
</evidence>
<accession>A0A250FV64</accession>
<dbReference type="GO" id="GO:0030170">
    <property type="term" value="F:pyridoxal phosphate binding"/>
    <property type="evidence" value="ECO:0007669"/>
    <property type="project" value="InterPro"/>
</dbReference>
<evidence type="ECO:0000256" key="3">
    <source>
        <dbReference type="ARBA" id="ARBA00022898"/>
    </source>
</evidence>
<keyword evidence="4 7" id="KW-0456">Lyase</keyword>
<dbReference type="InterPro" id="IPR015424">
    <property type="entry name" value="PyrdxlP-dep_Trfase"/>
</dbReference>
<dbReference type="InterPro" id="IPR004839">
    <property type="entry name" value="Aminotransferase_I/II_large"/>
</dbReference>
<dbReference type="Gene3D" id="3.90.1150.10">
    <property type="entry name" value="Aspartate Aminotransferase, domain 1"/>
    <property type="match status" value="1"/>
</dbReference>
<name>A0A250FV64_9FLAO</name>
<reference evidence="8" key="1">
    <citation type="submission" date="2017-06" db="EMBL/GenBank/DDBJ databases">
        <title>Capnocytophaga spp. assemblies.</title>
        <authorList>
            <person name="Gulvik C.A."/>
        </authorList>
    </citation>
    <scope>NUCLEOTIDE SEQUENCE [LARGE SCALE GENOMIC DNA]</scope>
    <source>
        <strain evidence="8">H1496</strain>
    </source>
</reference>
<dbReference type="KEGG" id="cgh:CGC50_12555"/>
<proteinExistence type="inferred from homology"/>
<dbReference type="InterPro" id="IPR051798">
    <property type="entry name" value="Class-II_PLP-Dep_Aminotrans"/>
</dbReference>
<feature type="domain" description="Aminotransferase class I/classII large" evidence="6">
    <location>
        <begin position="36"/>
        <end position="381"/>
    </location>
</feature>
<sequence>MIYNFDEIIDRRGTDSLKLEALLPRWGREDLIPMWVADMDFKTPPFIVEAVKKRIECEIFGYTEKPLAWYQSIIDWQKKRHQLSIDKEMICFIPGVVPALVMAIEAFTHVGDNVLIQPPVYYPFAAAIRNTGRKVVTNPLLLQEGQYHIDFEDFEEKAKTCKLFILCNPHNPGGRVWTKAELERLAAICLKYKVLMISDEIHADLTLPSYQHVSLASLSQEVADNCVTFSSASKTFNMAGLASAYAIIPNPEIRQKFLDKTVGYMLTDGNIFAFQTTVAAYREGEEWLSLLLTYVQGNIDFLIQYIDEHLPKVKYLVPQASYLVFLDFRALGLSQKELVAFCTNQAHLALVDGSVFGKEGTGFMRINLASPRSVIKKALDQLKEAFSK</sequence>
<comment type="cofactor">
    <cofactor evidence="1">
        <name>pyridoxal 5'-phosphate</name>
        <dbReference type="ChEBI" id="CHEBI:597326"/>
    </cofactor>
</comment>
<dbReference type="EMBL" id="CP022386">
    <property type="protein sequence ID" value="ATA87886.1"/>
    <property type="molecule type" value="Genomic_DNA"/>
</dbReference>
<comment type="similarity">
    <text evidence="5">Belongs to the class-II pyridoxal-phosphate-dependent aminotransferase family. MalY/PatB cystathionine beta-lyase subfamily.</text>
</comment>
<gene>
    <name evidence="7" type="ORF">CGC50_12555</name>
</gene>